<keyword evidence="1" id="KW-0812">Transmembrane</keyword>
<protein>
    <submittedName>
        <fullName evidence="2">Uncharacterized protein</fullName>
    </submittedName>
</protein>
<dbReference type="AlphaFoldDB" id="A0A6C0EGQ6"/>
<evidence type="ECO:0000313" key="2">
    <source>
        <dbReference type="EMBL" id="QHT27942.1"/>
    </source>
</evidence>
<keyword evidence="1" id="KW-0472">Membrane</keyword>
<feature type="transmembrane region" description="Helical" evidence="1">
    <location>
        <begin position="53"/>
        <end position="74"/>
    </location>
</feature>
<dbReference type="EMBL" id="MN738846">
    <property type="protein sequence ID" value="QHT27942.1"/>
    <property type="molecule type" value="Genomic_DNA"/>
</dbReference>
<evidence type="ECO:0000256" key="1">
    <source>
        <dbReference type="SAM" id="Phobius"/>
    </source>
</evidence>
<proteinExistence type="predicted"/>
<sequence>MAKMTNVKYLAICVLLLTGTQILDHVKTIYSFFKTNSISDFSSIDKAYYKHEYILNVVVAICYIIAFIIALLSVF</sequence>
<accession>A0A6C0EGQ6</accession>
<organism evidence="2">
    <name type="scientific">viral metagenome</name>
    <dbReference type="NCBI Taxonomy" id="1070528"/>
    <lineage>
        <taxon>unclassified sequences</taxon>
        <taxon>metagenomes</taxon>
        <taxon>organismal metagenomes</taxon>
    </lineage>
</organism>
<name>A0A6C0EGQ6_9ZZZZ</name>
<reference evidence="2" key="1">
    <citation type="journal article" date="2020" name="Nature">
        <title>Giant virus diversity and host interactions through global metagenomics.</title>
        <authorList>
            <person name="Schulz F."/>
            <person name="Roux S."/>
            <person name="Paez-Espino D."/>
            <person name="Jungbluth S."/>
            <person name="Walsh D.A."/>
            <person name="Denef V.J."/>
            <person name="McMahon K.D."/>
            <person name="Konstantinidis K.T."/>
            <person name="Eloe-Fadrosh E.A."/>
            <person name="Kyrpides N.C."/>
            <person name="Woyke T."/>
        </authorList>
    </citation>
    <scope>NUCLEOTIDE SEQUENCE</scope>
    <source>
        <strain evidence="2">GVMAG-M-3300000115-19</strain>
    </source>
</reference>
<keyword evidence="1" id="KW-1133">Transmembrane helix</keyword>